<comment type="similarity">
    <text evidence="2 7">Belongs to the purine-cytosine permease (2.A.39) family.</text>
</comment>
<evidence type="ECO:0000256" key="4">
    <source>
        <dbReference type="ARBA" id="ARBA00022692"/>
    </source>
</evidence>
<protein>
    <submittedName>
        <fullName evidence="9">Cytosine permease</fullName>
    </submittedName>
</protein>
<feature type="transmembrane region" description="Helical" evidence="8">
    <location>
        <begin position="327"/>
        <end position="344"/>
    </location>
</feature>
<evidence type="ECO:0000313" key="10">
    <source>
        <dbReference type="Proteomes" id="UP000195840"/>
    </source>
</evidence>
<feature type="transmembrane region" description="Helical" evidence="8">
    <location>
        <begin position="433"/>
        <end position="449"/>
    </location>
</feature>
<keyword evidence="5 8" id="KW-1133">Transmembrane helix</keyword>
<feature type="transmembrane region" description="Helical" evidence="8">
    <location>
        <begin position="295"/>
        <end position="315"/>
    </location>
</feature>
<evidence type="ECO:0000256" key="6">
    <source>
        <dbReference type="ARBA" id="ARBA00023136"/>
    </source>
</evidence>
<organism evidence="9 10">
    <name type="scientific">Yersinia kristensenii</name>
    <dbReference type="NCBI Taxonomy" id="28152"/>
    <lineage>
        <taxon>Bacteria</taxon>
        <taxon>Pseudomonadati</taxon>
        <taxon>Pseudomonadota</taxon>
        <taxon>Gammaproteobacteria</taxon>
        <taxon>Enterobacterales</taxon>
        <taxon>Yersiniaceae</taxon>
        <taxon>Yersinia</taxon>
    </lineage>
</organism>
<evidence type="ECO:0000256" key="2">
    <source>
        <dbReference type="ARBA" id="ARBA00008974"/>
    </source>
</evidence>
<feature type="transmembrane region" description="Helical" evidence="8">
    <location>
        <begin position="97"/>
        <end position="116"/>
    </location>
</feature>
<dbReference type="PIRSF" id="PIRSF002744">
    <property type="entry name" value="Pur-cyt_permease"/>
    <property type="match status" value="1"/>
</dbReference>
<dbReference type="Gene3D" id="1.10.4160.10">
    <property type="entry name" value="Hydantoin permease"/>
    <property type="match status" value="1"/>
</dbReference>
<comment type="caution">
    <text evidence="9">The sequence shown here is derived from an EMBL/GenBank/DDBJ whole genome shotgun (WGS) entry which is preliminary data.</text>
</comment>
<dbReference type="CDD" id="cd11484">
    <property type="entry name" value="SLC-NCS1sbd_CobB-like"/>
    <property type="match status" value="1"/>
</dbReference>
<feature type="transmembrane region" description="Helical" evidence="8">
    <location>
        <begin position="271"/>
        <end position="289"/>
    </location>
</feature>
<feature type="transmembrane region" description="Helical" evidence="8">
    <location>
        <begin position="356"/>
        <end position="377"/>
    </location>
</feature>
<dbReference type="GO" id="GO:0022857">
    <property type="term" value="F:transmembrane transporter activity"/>
    <property type="evidence" value="ECO:0007669"/>
    <property type="project" value="InterPro"/>
</dbReference>
<accession>A0AB73NJ42</accession>
<dbReference type="Proteomes" id="UP000195840">
    <property type="component" value="Unassembled WGS sequence"/>
</dbReference>
<keyword evidence="3 7" id="KW-0813">Transport</keyword>
<feature type="transmembrane region" description="Helical" evidence="8">
    <location>
        <begin position="137"/>
        <end position="158"/>
    </location>
</feature>
<feature type="transmembrane region" description="Helical" evidence="8">
    <location>
        <begin position="58"/>
        <end position="77"/>
    </location>
</feature>
<dbReference type="EMBL" id="NHOG01000015">
    <property type="protein sequence ID" value="OVZ79880.1"/>
    <property type="molecule type" value="Genomic_DNA"/>
</dbReference>
<comment type="subcellular location">
    <subcellularLocation>
        <location evidence="1">Membrane</location>
        <topology evidence="1">Multi-pass membrane protein</topology>
    </subcellularLocation>
</comment>
<gene>
    <name evidence="9" type="ORF">CBW52_13490</name>
</gene>
<dbReference type="GO" id="GO:0005886">
    <property type="term" value="C:plasma membrane"/>
    <property type="evidence" value="ECO:0007669"/>
    <property type="project" value="TreeGrafter"/>
</dbReference>
<name>A0AB73NJ42_YERKR</name>
<keyword evidence="10" id="KW-1185">Reference proteome</keyword>
<dbReference type="PANTHER" id="PTHR31806:SF1">
    <property type="entry name" value="PURINE-CYTOSINE PERMEASE FCY2-RELATED"/>
    <property type="match status" value="1"/>
</dbReference>
<feature type="transmembrane region" description="Helical" evidence="8">
    <location>
        <begin position="397"/>
        <end position="421"/>
    </location>
</feature>
<evidence type="ECO:0000256" key="3">
    <source>
        <dbReference type="ARBA" id="ARBA00022448"/>
    </source>
</evidence>
<feature type="transmembrane region" description="Helical" evidence="8">
    <location>
        <begin position="31"/>
        <end position="51"/>
    </location>
</feature>
<evidence type="ECO:0000256" key="1">
    <source>
        <dbReference type="ARBA" id="ARBA00004141"/>
    </source>
</evidence>
<proteinExistence type="inferred from homology"/>
<reference evidence="9 10" key="1">
    <citation type="submission" date="2017-05" db="EMBL/GenBank/DDBJ databases">
        <title>Whole genome sequencing of Yersinia kristensenii.</title>
        <authorList>
            <person name="Campioni F."/>
        </authorList>
    </citation>
    <scope>NUCLEOTIDE SEQUENCE [LARGE SCALE GENOMIC DNA]</scope>
    <source>
        <strain evidence="9 10">CFSAN060538</strain>
    </source>
</reference>
<evidence type="ECO:0000256" key="5">
    <source>
        <dbReference type="ARBA" id="ARBA00022989"/>
    </source>
</evidence>
<dbReference type="PANTHER" id="PTHR31806">
    <property type="entry name" value="PURINE-CYTOSINE PERMEASE FCY2-RELATED"/>
    <property type="match status" value="1"/>
</dbReference>
<evidence type="ECO:0000256" key="8">
    <source>
        <dbReference type="SAM" id="Phobius"/>
    </source>
</evidence>
<feature type="transmembrane region" description="Helical" evidence="8">
    <location>
        <begin position="234"/>
        <end position="259"/>
    </location>
</feature>
<dbReference type="InterPro" id="IPR001248">
    <property type="entry name" value="Pur-cyt_permease"/>
</dbReference>
<keyword evidence="4 8" id="KW-0812">Transmembrane</keyword>
<sequence>MTTPKTPPLIETRVIDFIPENERHGKPFSQFTLWFGANLQITAIVTGALAVVLGGDAFWSIIGLMLGQLIGGAIMALHGVQGPKLGLPQMVASRAQFGVLGASIPIVLVCTLYMGFNTTGLILAGQAISQLVHVSGSVGILTFATIIIISAMIGYRFIHRLGRVATVLGILAFTYLFIRLLTVNDISLLLENRHFYWDKFLIAVSLSASWQISFSPYASDYSRYLPSNTSSPKIFLSIWSGSVIGSQISMMLGVFAAVLAGNEFAGNEVGYIVSLGGNGVMAAFLYFSIAFGKVTISTLNAYGSLMCLTTIISGFKRNISHNKYQRLAVVIFIVGVSTCLAFLAKDQFLSAFRAFLLFLLTFFTPWAAINIASFYFVSKGYYDKDSLIDPNGCYGRWNFFGISIYFLGVFIQIPFISTTLYTGPIYNWLGTDISWMVGLIIPAILYSLFGKRKAMKLNTFESNHYN</sequence>
<dbReference type="RefSeq" id="WP_087795423.1">
    <property type="nucleotide sequence ID" value="NZ_CAWNET010000007.1"/>
</dbReference>
<dbReference type="AlphaFoldDB" id="A0AB73NJ42"/>
<dbReference type="InterPro" id="IPR026030">
    <property type="entry name" value="Pur-cyt_permease_Fcy2/21/22"/>
</dbReference>
<feature type="transmembrane region" description="Helical" evidence="8">
    <location>
        <begin position="164"/>
        <end position="183"/>
    </location>
</feature>
<evidence type="ECO:0000256" key="7">
    <source>
        <dbReference type="PIRNR" id="PIRNR002744"/>
    </source>
</evidence>
<evidence type="ECO:0000313" key="9">
    <source>
        <dbReference type="EMBL" id="OVZ79880.1"/>
    </source>
</evidence>
<dbReference type="Pfam" id="PF02133">
    <property type="entry name" value="Transp_cyt_pur"/>
    <property type="match status" value="1"/>
</dbReference>
<keyword evidence="6 7" id="KW-0472">Membrane</keyword>